<dbReference type="Pfam" id="PF00083">
    <property type="entry name" value="Sugar_tr"/>
    <property type="match status" value="1"/>
</dbReference>
<dbReference type="InterPro" id="IPR036259">
    <property type="entry name" value="MFS_trans_sf"/>
</dbReference>
<organism evidence="11 12">
    <name type="scientific">Dioszegia hungarica</name>
    <dbReference type="NCBI Taxonomy" id="4972"/>
    <lineage>
        <taxon>Eukaryota</taxon>
        <taxon>Fungi</taxon>
        <taxon>Dikarya</taxon>
        <taxon>Basidiomycota</taxon>
        <taxon>Agaricomycotina</taxon>
        <taxon>Tremellomycetes</taxon>
        <taxon>Tremellales</taxon>
        <taxon>Bulleribasidiaceae</taxon>
        <taxon>Dioszegia</taxon>
    </lineage>
</organism>
<dbReference type="PROSITE" id="PS50850">
    <property type="entry name" value="MFS"/>
    <property type="match status" value="1"/>
</dbReference>
<name>A0AA38LSF8_9TREE</name>
<dbReference type="Gene3D" id="1.20.1250.20">
    <property type="entry name" value="MFS general substrate transporter like domains"/>
    <property type="match status" value="1"/>
</dbReference>
<dbReference type="InterPro" id="IPR050360">
    <property type="entry name" value="MFS_Sugar_Transporters"/>
</dbReference>
<dbReference type="PRINTS" id="PR00171">
    <property type="entry name" value="SUGRTRNSPORT"/>
</dbReference>
<dbReference type="InterPro" id="IPR003663">
    <property type="entry name" value="Sugar/inositol_transpt"/>
</dbReference>
<feature type="transmembrane region" description="Helical" evidence="9">
    <location>
        <begin position="270"/>
        <end position="291"/>
    </location>
</feature>
<feature type="transmembrane region" description="Helical" evidence="9">
    <location>
        <begin position="363"/>
        <end position="386"/>
    </location>
</feature>
<dbReference type="SUPFAM" id="SSF103473">
    <property type="entry name" value="MFS general substrate transporter"/>
    <property type="match status" value="1"/>
</dbReference>
<dbReference type="PANTHER" id="PTHR48022">
    <property type="entry name" value="PLASTIDIC GLUCOSE TRANSPORTER 4"/>
    <property type="match status" value="1"/>
</dbReference>
<evidence type="ECO:0000259" key="10">
    <source>
        <dbReference type="PROSITE" id="PS50850"/>
    </source>
</evidence>
<reference evidence="11" key="1">
    <citation type="journal article" date="2022" name="G3 (Bethesda)">
        <title>High quality genome of the basidiomycete yeast Dioszegia hungarica PDD-24b-2 isolated from cloud water.</title>
        <authorList>
            <person name="Jarrige D."/>
            <person name="Haridas S."/>
            <person name="Bleykasten-Grosshans C."/>
            <person name="Joly M."/>
            <person name="Nadalig T."/>
            <person name="Sancelme M."/>
            <person name="Vuilleumier S."/>
            <person name="Grigoriev I.V."/>
            <person name="Amato P."/>
            <person name="Bringel F."/>
        </authorList>
    </citation>
    <scope>NUCLEOTIDE SEQUENCE</scope>
    <source>
        <strain evidence="11">PDD-24b-2</strain>
    </source>
</reference>
<dbReference type="GeneID" id="77726935"/>
<dbReference type="EMBL" id="JAKWFO010000011">
    <property type="protein sequence ID" value="KAI9633298.1"/>
    <property type="molecule type" value="Genomic_DNA"/>
</dbReference>
<dbReference type="Proteomes" id="UP001164286">
    <property type="component" value="Unassembled WGS sequence"/>
</dbReference>
<evidence type="ECO:0000256" key="4">
    <source>
        <dbReference type="ARBA" id="ARBA00022692"/>
    </source>
</evidence>
<proteinExistence type="inferred from homology"/>
<feature type="transmembrane region" description="Helical" evidence="9">
    <location>
        <begin position="58"/>
        <end position="75"/>
    </location>
</feature>
<feature type="transmembrane region" description="Helical" evidence="9">
    <location>
        <begin position="303"/>
        <end position="325"/>
    </location>
</feature>
<dbReference type="GO" id="GO:0016020">
    <property type="term" value="C:membrane"/>
    <property type="evidence" value="ECO:0007669"/>
    <property type="project" value="UniProtKB-SubCell"/>
</dbReference>
<protein>
    <submittedName>
        <fullName evidence="11">General substrate transporter</fullName>
    </submittedName>
</protein>
<keyword evidence="6 9" id="KW-0472">Membrane</keyword>
<evidence type="ECO:0000256" key="2">
    <source>
        <dbReference type="ARBA" id="ARBA00010992"/>
    </source>
</evidence>
<evidence type="ECO:0000313" key="12">
    <source>
        <dbReference type="Proteomes" id="UP001164286"/>
    </source>
</evidence>
<evidence type="ECO:0000256" key="9">
    <source>
        <dbReference type="SAM" id="Phobius"/>
    </source>
</evidence>
<dbReference type="RefSeq" id="XP_052943075.1">
    <property type="nucleotide sequence ID" value="XM_053087730.1"/>
</dbReference>
<feature type="transmembrane region" description="Helical" evidence="9">
    <location>
        <begin position="332"/>
        <end position="351"/>
    </location>
</feature>
<evidence type="ECO:0000256" key="6">
    <source>
        <dbReference type="ARBA" id="ARBA00023136"/>
    </source>
</evidence>
<dbReference type="InterPro" id="IPR005829">
    <property type="entry name" value="Sugar_transporter_CS"/>
</dbReference>
<feature type="transmembrane region" description="Helical" evidence="9">
    <location>
        <begin position="178"/>
        <end position="198"/>
    </location>
</feature>
<dbReference type="PROSITE" id="PS00217">
    <property type="entry name" value="SUGAR_TRANSPORT_2"/>
    <property type="match status" value="1"/>
</dbReference>
<comment type="catalytic activity">
    <reaction evidence="7">
        <text>myo-inositol(out) + H(+)(out) = myo-inositol(in) + H(+)(in)</text>
        <dbReference type="Rhea" id="RHEA:60364"/>
        <dbReference type="ChEBI" id="CHEBI:15378"/>
        <dbReference type="ChEBI" id="CHEBI:17268"/>
    </reaction>
</comment>
<feature type="transmembrane region" description="Helical" evidence="9">
    <location>
        <begin position="113"/>
        <end position="133"/>
    </location>
</feature>
<feature type="transmembrane region" description="Helical" evidence="9">
    <location>
        <begin position="425"/>
        <end position="448"/>
    </location>
</feature>
<comment type="subcellular location">
    <subcellularLocation>
        <location evidence="1">Membrane</location>
        <topology evidence="1">Multi-pass membrane protein</topology>
    </subcellularLocation>
</comment>
<evidence type="ECO:0000256" key="5">
    <source>
        <dbReference type="ARBA" id="ARBA00022989"/>
    </source>
</evidence>
<accession>A0AA38LSF8</accession>
<dbReference type="AlphaFoldDB" id="A0AA38LSF8"/>
<dbReference type="InterPro" id="IPR020846">
    <property type="entry name" value="MFS_dom"/>
</dbReference>
<evidence type="ECO:0000256" key="8">
    <source>
        <dbReference type="RuleBase" id="RU003346"/>
    </source>
</evidence>
<keyword evidence="5 9" id="KW-1133">Transmembrane helix</keyword>
<comment type="caution">
    <text evidence="11">The sequence shown here is derived from an EMBL/GenBank/DDBJ whole genome shotgun (WGS) entry which is preliminary data.</text>
</comment>
<keyword evidence="12" id="KW-1185">Reference proteome</keyword>
<keyword evidence="3 8" id="KW-0813">Transport</keyword>
<dbReference type="InterPro" id="IPR005828">
    <property type="entry name" value="MFS_sugar_transport-like"/>
</dbReference>
<keyword evidence="4 9" id="KW-0812">Transmembrane</keyword>
<feature type="transmembrane region" description="Helical" evidence="9">
    <location>
        <begin position="82"/>
        <end position="101"/>
    </location>
</feature>
<evidence type="ECO:0000256" key="7">
    <source>
        <dbReference type="ARBA" id="ARBA00049119"/>
    </source>
</evidence>
<evidence type="ECO:0000256" key="3">
    <source>
        <dbReference type="ARBA" id="ARBA00022448"/>
    </source>
</evidence>
<feature type="transmembrane region" description="Helical" evidence="9">
    <location>
        <begin position="398"/>
        <end position="419"/>
    </location>
</feature>
<dbReference type="PANTHER" id="PTHR48022:SF17">
    <property type="entry name" value="HEXOSE TRANSPORTER"/>
    <property type="match status" value="1"/>
</dbReference>
<dbReference type="NCBIfam" id="TIGR00879">
    <property type="entry name" value="SP"/>
    <property type="match status" value="1"/>
</dbReference>
<comment type="similarity">
    <text evidence="2 8">Belongs to the major facilitator superfamily. Sugar transporter (TC 2.A.1.1) family.</text>
</comment>
<dbReference type="GO" id="GO:0005351">
    <property type="term" value="F:carbohydrate:proton symporter activity"/>
    <property type="evidence" value="ECO:0007669"/>
    <property type="project" value="TreeGrafter"/>
</dbReference>
<feature type="domain" description="Major facilitator superfamily (MFS) profile" evidence="10">
    <location>
        <begin position="11"/>
        <end position="452"/>
    </location>
</feature>
<evidence type="ECO:0000256" key="1">
    <source>
        <dbReference type="ARBA" id="ARBA00004141"/>
    </source>
</evidence>
<gene>
    <name evidence="11" type="ORF">MKK02DRAFT_29157</name>
</gene>
<sequence length="496" mass="53151">MTRSSSKALTLSLAQSAAGVISGWGASEGSGLFSMRSYQRRFGECAAGLCVISTSRQSAITGLLSAGAVIGAVGAGGISSRYGLRCTCIAFILLHLMGAAIETSATTTYGQICVARFLIGLGIGATSGLVPVFQAEASPPKYRGLVTGSFQLCITLGIWGVSLTNWGMSRYDASDISWRVPVGLQMVFSLLLLVGFILSPESPRFLAKLDRWEQCRRNLASLRGLTVDDPAIEQELEEVRSAAAVDRERGQASYRECFSTKDRIAWRTTIGILVQVGQQVTGIIFFFSYGVQFAQAAGLADTYVFQIILASVNVVASFPGIFLVDRAGRRPVLLYGAASMLIGQIVVGSVSKAYPGSPLAGNILIAFTCVFVAAFAASWGPVAWVVCAETFPIRLSSLCVTLGTGANWLFNLLIAIIAPQIQAKIGTGICFLWAGCLALNLMFAFFCVPETKGMSIEYQFFKQQEEAVVETHEVQYMERANLPRAADELDSSKDVK</sequence>
<dbReference type="PROSITE" id="PS00216">
    <property type="entry name" value="SUGAR_TRANSPORT_1"/>
    <property type="match status" value="1"/>
</dbReference>
<evidence type="ECO:0000313" key="11">
    <source>
        <dbReference type="EMBL" id="KAI9633298.1"/>
    </source>
</evidence>